<dbReference type="PANTHER" id="PTHR36838:SF1">
    <property type="entry name" value="SLR1864 PROTEIN"/>
    <property type="match status" value="1"/>
</dbReference>
<gene>
    <name evidence="9" type="ORF">skT53_04640</name>
</gene>
<dbReference type="GO" id="GO:0005886">
    <property type="term" value="C:plasma membrane"/>
    <property type="evidence" value="ECO:0007669"/>
    <property type="project" value="UniProtKB-SubCell"/>
</dbReference>
<feature type="transmembrane region" description="Helical" evidence="8">
    <location>
        <begin position="246"/>
        <end position="265"/>
    </location>
</feature>
<organism evidence="9 10">
    <name type="scientific">Effusibacillus dendaii</name>
    <dbReference type="NCBI Taxonomy" id="2743772"/>
    <lineage>
        <taxon>Bacteria</taxon>
        <taxon>Bacillati</taxon>
        <taxon>Bacillota</taxon>
        <taxon>Bacilli</taxon>
        <taxon>Bacillales</taxon>
        <taxon>Alicyclobacillaceae</taxon>
        <taxon>Effusibacillus</taxon>
    </lineage>
</organism>
<evidence type="ECO:0000256" key="5">
    <source>
        <dbReference type="ARBA" id="ARBA00022692"/>
    </source>
</evidence>
<keyword evidence="5 8" id="KW-0812">Transmembrane</keyword>
<evidence type="ECO:0000313" key="9">
    <source>
        <dbReference type="EMBL" id="BCJ85479.1"/>
    </source>
</evidence>
<feature type="transmembrane region" description="Helical" evidence="8">
    <location>
        <begin position="120"/>
        <end position="140"/>
    </location>
</feature>
<evidence type="ECO:0000256" key="2">
    <source>
        <dbReference type="ARBA" id="ARBA00010145"/>
    </source>
</evidence>
<evidence type="ECO:0000256" key="6">
    <source>
        <dbReference type="ARBA" id="ARBA00022989"/>
    </source>
</evidence>
<dbReference type="AlphaFoldDB" id="A0A7I8D905"/>
<evidence type="ECO:0000256" key="8">
    <source>
        <dbReference type="SAM" id="Phobius"/>
    </source>
</evidence>
<evidence type="ECO:0000256" key="1">
    <source>
        <dbReference type="ARBA" id="ARBA00004651"/>
    </source>
</evidence>
<dbReference type="Proteomes" id="UP000593802">
    <property type="component" value="Chromosome"/>
</dbReference>
<dbReference type="PANTHER" id="PTHR36838">
    <property type="entry name" value="AUXIN EFFLUX CARRIER FAMILY PROTEIN"/>
    <property type="match status" value="1"/>
</dbReference>
<accession>A0A7I8D905</accession>
<proteinExistence type="inferred from homology"/>
<keyword evidence="7 8" id="KW-0472">Membrane</keyword>
<feature type="transmembrane region" description="Helical" evidence="8">
    <location>
        <begin position="277"/>
        <end position="295"/>
    </location>
</feature>
<feature type="transmembrane region" description="Helical" evidence="8">
    <location>
        <begin position="6"/>
        <end position="21"/>
    </location>
</feature>
<comment type="subcellular location">
    <subcellularLocation>
        <location evidence="1">Cell membrane</location>
        <topology evidence="1">Multi-pass membrane protein</topology>
    </subcellularLocation>
</comment>
<keyword evidence="4" id="KW-1003">Cell membrane</keyword>
<feature type="transmembrane region" description="Helical" evidence="8">
    <location>
        <begin position="186"/>
        <end position="204"/>
    </location>
</feature>
<evidence type="ECO:0000313" key="10">
    <source>
        <dbReference type="Proteomes" id="UP000593802"/>
    </source>
</evidence>
<dbReference type="Pfam" id="PF03547">
    <property type="entry name" value="Mem_trans"/>
    <property type="match status" value="1"/>
</dbReference>
<dbReference type="KEGG" id="eff:skT53_04640"/>
<dbReference type="RefSeq" id="WP_200760842.1">
    <property type="nucleotide sequence ID" value="NZ_AP023366.1"/>
</dbReference>
<dbReference type="GO" id="GO:0055085">
    <property type="term" value="P:transmembrane transport"/>
    <property type="evidence" value="ECO:0007669"/>
    <property type="project" value="InterPro"/>
</dbReference>
<keyword evidence="6 8" id="KW-1133">Transmembrane helix</keyword>
<dbReference type="Gene3D" id="1.20.1530.20">
    <property type="match status" value="2"/>
</dbReference>
<comment type="similarity">
    <text evidence="2">Belongs to the auxin efflux carrier (TC 2.A.69) family.</text>
</comment>
<dbReference type="EMBL" id="AP023366">
    <property type="protein sequence ID" value="BCJ85479.1"/>
    <property type="molecule type" value="Genomic_DNA"/>
</dbReference>
<reference evidence="9 10" key="1">
    <citation type="submission" date="2020-08" db="EMBL/GenBank/DDBJ databases">
        <title>Complete Genome Sequence of Effusibacillus dendaii Strain skT53, Isolated from Farmland soil.</title>
        <authorList>
            <person name="Konishi T."/>
            <person name="Kawasaki H."/>
        </authorList>
    </citation>
    <scope>NUCLEOTIDE SEQUENCE [LARGE SCALE GENOMIC DNA]</scope>
    <source>
        <strain evidence="10">skT53</strain>
    </source>
</reference>
<feature type="transmembrane region" description="Helical" evidence="8">
    <location>
        <begin position="160"/>
        <end position="180"/>
    </location>
</feature>
<feature type="transmembrane region" description="Helical" evidence="8">
    <location>
        <begin position="91"/>
        <end position="114"/>
    </location>
</feature>
<dbReference type="InterPro" id="IPR038770">
    <property type="entry name" value="Na+/solute_symporter_sf"/>
</dbReference>
<name>A0A7I8D905_9BACL</name>
<feature type="transmembrane region" description="Helical" evidence="8">
    <location>
        <begin position="216"/>
        <end position="240"/>
    </location>
</feature>
<protein>
    <submittedName>
        <fullName evidence="9">Membrane protein</fullName>
    </submittedName>
</protein>
<evidence type="ECO:0000256" key="7">
    <source>
        <dbReference type="ARBA" id="ARBA00023136"/>
    </source>
</evidence>
<sequence>MILFQVVLPVLFIFLSGYIVQKKFQPDIRSVSVVALYITNPALAFQTFYGTMLNSQLFYIVVNSFLLLFALILFTKWASRLFHYSTTDESALMLTTAFMNSGNYGAPIILFAYGQTAFQYAVVTMVLHLIIMSIFGVYFASRGQNGVMTAVKNVLRMPQIYAAVIGILFQLTHVHIPASFDQAINLVAQATIPLVMLILGMQLATITTKDFEWKTIAVGSVIRLLLSPVAAWAICLLFPLDPLLQKVLIVTAAMPPAATMVLYAIEFDAKPQLVSSITFIGTLISFATITALLYIV</sequence>
<keyword evidence="3" id="KW-0813">Transport</keyword>
<feature type="transmembrane region" description="Helical" evidence="8">
    <location>
        <begin position="33"/>
        <end position="51"/>
    </location>
</feature>
<dbReference type="InterPro" id="IPR004776">
    <property type="entry name" value="Mem_transp_PIN-like"/>
</dbReference>
<keyword evidence="10" id="KW-1185">Reference proteome</keyword>
<evidence type="ECO:0000256" key="4">
    <source>
        <dbReference type="ARBA" id="ARBA00022475"/>
    </source>
</evidence>
<feature type="transmembrane region" description="Helical" evidence="8">
    <location>
        <begin position="57"/>
        <end position="79"/>
    </location>
</feature>
<evidence type="ECO:0000256" key="3">
    <source>
        <dbReference type="ARBA" id="ARBA00022448"/>
    </source>
</evidence>